<feature type="region of interest" description="Disordered" evidence="2">
    <location>
        <begin position="707"/>
        <end position="766"/>
    </location>
</feature>
<gene>
    <name evidence="4" type="primary">LOC115621941</name>
</gene>
<evidence type="ECO:0000313" key="3">
    <source>
        <dbReference type="Proteomes" id="UP000504634"/>
    </source>
</evidence>
<protein>
    <submittedName>
        <fullName evidence="4">Uncharacterized protein DDB_G0284459</fullName>
    </submittedName>
</protein>
<feature type="compositionally biased region" description="Basic residues" evidence="2">
    <location>
        <begin position="1"/>
        <end position="11"/>
    </location>
</feature>
<feature type="region of interest" description="Disordered" evidence="2">
    <location>
        <begin position="204"/>
        <end position="228"/>
    </location>
</feature>
<feature type="region of interest" description="Disordered" evidence="2">
    <location>
        <begin position="97"/>
        <end position="169"/>
    </location>
</feature>
<dbReference type="GeneID" id="115621941"/>
<feature type="compositionally biased region" description="Polar residues" evidence="2">
    <location>
        <begin position="102"/>
        <end position="133"/>
    </location>
</feature>
<organism evidence="3 4">
    <name type="scientific">Drosophila lebanonensis</name>
    <name type="common">Fruit fly</name>
    <name type="synonym">Scaptodrosophila lebanonensis</name>
    <dbReference type="NCBI Taxonomy" id="7225"/>
    <lineage>
        <taxon>Eukaryota</taxon>
        <taxon>Metazoa</taxon>
        <taxon>Ecdysozoa</taxon>
        <taxon>Arthropoda</taxon>
        <taxon>Hexapoda</taxon>
        <taxon>Insecta</taxon>
        <taxon>Pterygota</taxon>
        <taxon>Neoptera</taxon>
        <taxon>Endopterygota</taxon>
        <taxon>Diptera</taxon>
        <taxon>Brachycera</taxon>
        <taxon>Muscomorpha</taxon>
        <taxon>Ephydroidea</taxon>
        <taxon>Drosophilidae</taxon>
        <taxon>Scaptodrosophila</taxon>
    </lineage>
</organism>
<feature type="compositionally biased region" description="Basic and acidic residues" evidence="2">
    <location>
        <begin position="12"/>
        <end position="22"/>
    </location>
</feature>
<keyword evidence="3" id="KW-1185">Reference proteome</keyword>
<dbReference type="AlphaFoldDB" id="A0A6J2T9M2"/>
<feature type="compositionally biased region" description="Basic and acidic residues" evidence="2">
    <location>
        <begin position="208"/>
        <end position="226"/>
    </location>
</feature>
<reference evidence="4" key="1">
    <citation type="submission" date="2025-08" db="UniProtKB">
        <authorList>
            <consortium name="RefSeq"/>
        </authorList>
    </citation>
    <scope>IDENTIFICATION</scope>
    <source>
        <strain evidence="4">11010-0011.00</strain>
        <tissue evidence="4">Whole body</tissue>
    </source>
</reference>
<sequence length="859" mass="96443">MPPKVVTRRQRKAAEAKRKQLEVESSNTEKGQEKLELGPSTASTVESTTKRTQKEEKPQNNDELPPDDVNKEFKPTSSLTEMLTALLAENKRKIAMERPFKSMTSLGAKSSVNTTSEDVNMKSTNESSETPTALNPELLPAGAVTSDKNNKGFSSRSILPRPPSPKTSAILSQIEKKLSEESKTRNTIKRSLIEKEVQELFQAKKRNRANEKEKKNHAGTHNKTEADDGVGTAEKLVNKEQAYKNKFNEIKENPSLVQEVFANRAQKNNENHVEKIENPLIFHKQFVHKIQKNSGNPNGENKIPPQVQGAVVQNAHQKEIKPTGTDNKTKPIETKKNMALFRKDKCNTKENTQIEQKDLIVRKLLHTTAALGPDKIAKKIVYQKSSHSSRRITGRLRTVSSGRYVTLKPQPKLKVEEQDPRPDMKVGEKKTQCTRELTKVLLEKKEKRLEEEALRKLMQRNQQTLERPVKSIISASNDKNVTEIELVRNDRDSKAVSNKISYPKPADSGRNTTEELTQYMEQKTKQKKSKKKKGSNGCNIVAIIDHNQSNSLKTTVKSHQPKKKACEKIASKIPVLCNSLKKAITPPPPPPPPPNHIRTIRKSTIGIGFSTFFSSASSTEALKDQNPKKTDNNKQLPTTPKKIEAATKKAGPKISAKEIKPPSATTQIQTNQIANAKKIKPIPVDNNGTEAKVAFIKTEASKLEEVKGADATTPKTKPIFAREPKTTPPKVKFTPYSSFNDAPADRDVSNDGDNKQTDVTDAYYPSPPQPIKVFSKSGYFIITGTDAQIESQLIDLTENNNSSWRCVMMPPDVCDKVDQQLKDLEKNREQILQKMRDKHKMIAAKHERRVKKTRKYSKY</sequence>
<feature type="compositionally biased region" description="Basic and acidic residues" evidence="2">
    <location>
        <begin position="621"/>
        <end position="632"/>
    </location>
</feature>
<accession>A0A6J2T9M2</accession>
<evidence type="ECO:0000313" key="4">
    <source>
        <dbReference type="RefSeq" id="XP_030371647.1"/>
    </source>
</evidence>
<feature type="compositionally biased region" description="Basic and acidic residues" evidence="2">
    <location>
        <begin position="743"/>
        <end position="758"/>
    </location>
</feature>
<feature type="region of interest" description="Disordered" evidence="2">
    <location>
        <begin position="1"/>
        <end position="76"/>
    </location>
</feature>
<evidence type="ECO:0000256" key="1">
    <source>
        <dbReference type="SAM" id="Coils"/>
    </source>
</evidence>
<feature type="coiled-coil region" evidence="1">
    <location>
        <begin position="814"/>
        <end position="841"/>
    </location>
</feature>
<proteinExistence type="predicted"/>
<dbReference type="RefSeq" id="XP_030371647.1">
    <property type="nucleotide sequence ID" value="XM_030515787.1"/>
</dbReference>
<dbReference type="OrthoDB" id="7869279at2759"/>
<feature type="compositionally biased region" description="Basic and acidic residues" evidence="2">
    <location>
        <begin position="48"/>
        <end position="60"/>
    </location>
</feature>
<evidence type="ECO:0000256" key="2">
    <source>
        <dbReference type="SAM" id="MobiDB-lite"/>
    </source>
</evidence>
<feature type="region of interest" description="Disordered" evidence="2">
    <location>
        <begin position="618"/>
        <end position="668"/>
    </location>
</feature>
<keyword evidence="1" id="KW-0175">Coiled coil</keyword>
<name>A0A6J2T9M2_DROLE</name>
<dbReference type="Proteomes" id="UP000504634">
    <property type="component" value="Unplaced"/>
</dbReference>